<dbReference type="FunFam" id="2.30.29.30:FF:000078">
    <property type="entry name" value="Guanine nucleotide exchange factor DBS"/>
    <property type="match status" value="1"/>
</dbReference>
<dbReference type="InterPro" id="IPR055251">
    <property type="entry name" value="SOS1_NGEF_PH"/>
</dbReference>
<keyword evidence="2" id="KW-0344">Guanine-nucleotide releasing factor</keyword>
<evidence type="ECO:0000256" key="5">
    <source>
        <dbReference type="SAM" id="SignalP"/>
    </source>
</evidence>
<feature type="region of interest" description="Disordered" evidence="4">
    <location>
        <begin position="1823"/>
        <end position="1858"/>
    </location>
</feature>
<dbReference type="PROSITE" id="PS50010">
    <property type="entry name" value="DH_2"/>
    <property type="match status" value="1"/>
</dbReference>
<feature type="compositionally biased region" description="Low complexity" evidence="4">
    <location>
        <begin position="864"/>
        <end position="878"/>
    </location>
</feature>
<dbReference type="Gene3D" id="2.30.29.30">
    <property type="entry name" value="Pleckstrin-homology domain (PH domain)/Phosphotyrosine-binding domain (PTB)"/>
    <property type="match status" value="1"/>
</dbReference>
<reference evidence="9" key="1">
    <citation type="submission" date="2018-01" db="EMBL/GenBank/DDBJ databases">
        <authorList>
            <person name="Alioto T."/>
            <person name="Alioto T."/>
        </authorList>
    </citation>
    <scope>NUCLEOTIDE SEQUENCE [LARGE SCALE GENOMIC DNA]</scope>
</reference>
<dbReference type="OrthoDB" id="6152532at2759"/>
<dbReference type="InterPro" id="IPR001849">
    <property type="entry name" value="PH_domain"/>
</dbReference>
<gene>
    <name evidence="8" type="ORF">DGUA_6G007870</name>
</gene>
<dbReference type="Proteomes" id="UP000268350">
    <property type="component" value="Unassembled WGS sequence"/>
</dbReference>
<dbReference type="GO" id="GO:0005085">
    <property type="term" value="F:guanyl-nucleotide exchange factor activity"/>
    <property type="evidence" value="ECO:0007669"/>
    <property type="project" value="UniProtKB-KW"/>
</dbReference>
<feature type="region of interest" description="Disordered" evidence="4">
    <location>
        <begin position="1722"/>
        <end position="1808"/>
    </location>
</feature>
<feature type="chain" id="PRO_5017252093" evidence="5">
    <location>
        <begin position="35"/>
        <end position="1935"/>
    </location>
</feature>
<feature type="compositionally biased region" description="Low complexity" evidence="4">
    <location>
        <begin position="1794"/>
        <end position="1808"/>
    </location>
</feature>
<feature type="region of interest" description="Disordered" evidence="4">
    <location>
        <begin position="683"/>
        <end position="718"/>
    </location>
</feature>
<feature type="region of interest" description="Disordered" evidence="4">
    <location>
        <begin position="775"/>
        <end position="802"/>
    </location>
</feature>
<keyword evidence="3" id="KW-0175">Coiled coil</keyword>
<feature type="region of interest" description="Disordered" evidence="4">
    <location>
        <begin position="594"/>
        <end position="671"/>
    </location>
</feature>
<feature type="region of interest" description="Disordered" evidence="4">
    <location>
        <begin position="212"/>
        <end position="231"/>
    </location>
</feature>
<feature type="region of interest" description="Disordered" evidence="4">
    <location>
        <begin position="128"/>
        <end position="147"/>
    </location>
</feature>
<evidence type="ECO:0000256" key="4">
    <source>
        <dbReference type="SAM" id="MobiDB-lite"/>
    </source>
</evidence>
<feature type="region of interest" description="Disordered" evidence="4">
    <location>
        <begin position="864"/>
        <end position="883"/>
    </location>
</feature>
<feature type="signal peptide" evidence="5">
    <location>
        <begin position="1"/>
        <end position="34"/>
    </location>
</feature>
<dbReference type="Pfam" id="PF00621">
    <property type="entry name" value="RhoGEF"/>
    <property type="match status" value="1"/>
</dbReference>
<dbReference type="Pfam" id="PF22697">
    <property type="entry name" value="SOS1_NGEF_PH"/>
    <property type="match status" value="1"/>
</dbReference>
<dbReference type="InterPro" id="IPR052231">
    <property type="entry name" value="Rho_GEF_signaling-related"/>
</dbReference>
<dbReference type="PANTHER" id="PTHR45845:SF3">
    <property type="entry name" value="PURATROPHIN-1-LIKE, ISOFORM A"/>
    <property type="match status" value="1"/>
</dbReference>
<keyword evidence="1" id="KW-0597">Phosphoprotein</keyword>
<dbReference type="Gene3D" id="1.20.900.10">
    <property type="entry name" value="Dbl homology (DH) domain"/>
    <property type="match status" value="1"/>
</dbReference>
<feature type="compositionally biased region" description="Low complexity" evidence="4">
    <location>
        <begin position="1749"/>
        <end position="1771"/>
    </location>
</feature>
<protein>
    <submittedName>
        <fullName evidence="8">Blast:Puratrophin-1</fullName>
    </submittedName>
</protein>
<feature type="coiled-coil region" evidence="3">
    <location>
        <begin position="1041"/>
        <end position="1072"/>
    </location>
</feature>
<feature type="region of interest" description="Disordered" evidence="4">
    <location>
        <begin position="537"/>
        <end position="568"/>
    </location>
</feature>
<evidence type="ECO:0000256" key="3">
    <source>
        <dbReference type="SAM" id="Coils"/>
    </source>
</evidence>
<keyword evidence="5" id="KW-0732">Signal</keyword>
<feature type="region of interest" description="Disordered" evidence="4">
    <location>
        <begin position="52"/>
        <end position="102"/>
    </location>
</feature>
<sequence>MFEELPTRQQVGVWLHRLLLFVLHVWQHCSMSFARRRQGALKWIKKRLARRRSRADDTNIEAGPTPTVGGEGEAGITESPKLAEKEEKQRKKAAKGKEQQLGEILVSNDTQIDVSVGHTSVPQEEVNTGMANTGNEANRPAPIARNEEDGEDMDMYDEEVEVEEDPDPVVATNANYVCCQYPATRGSPNNAVATLNRGTSRVREYLKKCRQRLTGQPQPQPQPQPKTTTTTTTTTIIMIRNEAATAMAVEKEESSSSEDFCSDDASSSAYADTISIDCSLRAESQQQQQAVHQVEMHAIPMPVPAAAADDVVAGDKGKEMVEQHEDMNVDMDVDVEVDAMLAQLIDSHLSHIYPVYWARTRAILIQQARERLDCAFDGSLQRFEQRFLCKFAQIAATLRAAHQIGESWLWHAGWPLATPNGALVLQLSDAEIVHALRPAELYLCIKLEATSETSDDHAEAATLRLYAVWRSSPNVESVQRYCIDHTSPLSLLQLEMSMMTTDGGELPQLLQNLLVSVERSIERVSLNELQMQMQLPHGGEDMPLDEANNNCNNGNASGNPASSIAGSPKCALRRSDLITKTKLFNNRYMLRRLTNRQDSMNSTSSGNSNVSDRSSASSSSSSAGEELLNNNNTKNVSSSSSSNSSDTKKRSSSSSSSSHSEKSEASSTSPALPLFCLGNSFPHIDSDEEPSDGVSARPAERSMETCETELLPPSSIGELPEKLLTSGVYLPGTRTLKGDPLVSVDAACVASAGLNCYEIATLLLYYSTIPERNTPPGAPQAAGTSATINGHKSAEQQRQQQQQPAQQQTFTILIAVEKSQHLCVIELICQSLRLLSKQIGNCEILVVSSDTNLLQLCNEKQQQQQNSASASTNNNNDQPEPASPAHLVKFISVEQVTTSVAPSQLPSGLLPSLAAAQPQSQPHHDAGKWREFFAQLEAFQRQCSAAGGRLVGALSDIRAADLQGLPTRRQLYGQHRALSRALMDSQLHSLRKLGASQLSRLQELARGITSAPASAGSSATPRAASSLTVLNADAASKLRKVTLLFNEVDRSAQRLEQLTEQRRERLRQLTRQRAMEDEMNEVTSWLGSDGAENLQKFSQLQWENETQLKAQEQEFEKYYFIAMKHLAKGRDLHAAAIKVSVLSESAASLKTALDQFAQKLELTHERFEAAARLLHLLTQHQREVAAHEELQRLAEQLGATPLLEKHWPAMRKSNTLPAASSTPAATTGKRGSYRCSSGSGSSFEGMPGGSCSCWRESRHLEDMDEPDEEEQDNDCDNDNDNDADGEEQQSKIADSGVGVCDNCERNPKLARICSCQSLNEKSHDELLEDECFEHPSKRYMDMHSPMEANAHLQCHGSSLELPKLEELSCLDPKIQKTLLLIMREMIGTERDYVRSLYYVIENYIDELLREDIPQPLRGQRNVIFGNIEKIFEFHNSHFLGELERYERNPLKVGAAFLEMESKFYLYALYNKNKPKSDTLLSEYGSSFFKPKQLQLQDKLDLASYLLKPVQRMGKYALLLQQLVKACRSVEGAALQEIAADVEELQRAEEMVKFQLRHGNDLLAMDSLRDCDVNVKEQGRLLRQNEFLVWQGRGGKKTLRQVFLFEELVLFSKARRFPDHKNLDIYIYKNSIKTSDIGLTAHTGDSATKFEIWFRKRKPDDTYMLQCMSEDIKNAWTEEISKLLWKQAKRNREIRLAEMSSMGIGSKPCLDIRPSNNQISDRSIPLAQLNKTPKLRHTEPGKGSMRRPNSLISESSLSSGTSTTSGSSISGGSSSGHGAHESGRHSLHFGKLPGSHSNSNSNSSSSHSNATLELINETQALKLSKGCGSGSHKSEEPASEGRSNEQHGTHGSKRYPKRSTTIVSQLSMESGIVSDMCVPPDQEHAAEQLAGIGNRGSWSTSTASATASTASASTVVLRRYKSYAHAAESAAPESSK</sequence>
<dbReference type="PROSITE" id="PS50003">
    <property type="entry name" value="PH_DOMAIN"/>
    <property type="match status" value="1"/>
</dbReference>
<dbReference type="SMART" id="SM00325">
    <property type="entry name" value="RhoGEF"/>
    <property type="match status" value="1"/>
</dbReference>
<feature type="compositionally biased region" description="Low complexity" evidence="4">
    <location>
        <begin position="598"/>
        <end position="645"/>
    </location>
</feature>
<dbReference type="InterPro" id="IPR000219">
    <property type="entry name" value="DH_dom"/>
</dbReference>
<name>A0A3B0J5G3_DROGU</name>
<feature type="compositionally biased region" description="Low complexity" evidence="4">
    <location>
        <begin position="1215"/>
        <end position="1245"/>
    </location>
</feature>
<dbReference type="SUPFAM" id="SSF48065">
    <property type="entry name" value="DBL homology domain (DH-domain)"/>
    <property type="match status" value="1"/>
</dbReference>
<feature type="region of interest" description="Disordered" evidence="4">
    <location>
        <begin position="1891"/>
        <end position="1910"/>
    </location>
</feature>
<feature type="compositionally biased region" description="Acidic residues" evidence="4">
    <location>
        <begin position="1262"/>
        <end position="1287"/>
    </location>
</feature>
<evidence type="ECO:0000259" key="6">
    <source>
        <dbReference type="PROSITE" id="PS50003"/>
    </source>
</evidence>
<dbReference type="STRING" id="7266.A0A3B0J5G3"/>
<proteinExistence type="predicted"/>
<dbReference type="InterPro" id="IPR035899">
    <property type="entry name" value="DBL_dom_sf"/>
</dbReference>
<feature type="domain" description="DH" evidence="7">
    <location>
        <begin position="1377"/>
        <end position="1561"/>
    </location>
</feature>
<dbReference type="EMBL" id="OUUW01000002">
    <property type="protein sequence ID" value="SPP77214.1"/>
    <property type="molecule type" value="Genomic_DNA"/>
</dbReference>
<dbReference type="SMART" id="SM00233">
    <property type="entry name" value="PH"/>
    <property type="match status" value="1"/>
</dbReference>
<evidence type="ECO:0000313" key="9">
    <source>
        <dbReference type="Proteomes" id="UP000268350"/>
    </source>
</evidence>
<evidence type="ECO:0000313" key="8">
    <source>
        <dbReference type="EMBL" id="SPP77214.1"/>
    </source>
</evidence>
<feature type="compositionally biased region" description="Basic and acidic residues" evidence="4">
    <location>
        <begin position="81"/>
        <end position="100"/>
    </location>
</feature>
<feature type="compositionally biased region" description="Low complexity" evidence="4">
    <location>
        <begin position="1898"/>
        <end position="1910"/>
    </location>
</feature>
<evidence type="ECO:0000259" key="7">
    <source>
        <dbReference type="PROSITE" id="PS50010"/>
    </source>
</evidence>
<dbReference type="CDD" id="cd13242">
    <property type="entry name" value="PH_puratrophin-1"/>
    <property type="match status" value="1"/>
</dbReference>
<evidence type="ECO:0000256" key="2">
    <source>
        <dbReference type="ARBA" id="ARBA00022658"/>
    </source>
</evidence>
<feature type="domain" description="PH" evidence="6">
    <location>
        <begin position="1573"/>
        <end position="1684"/>
    </location>
</feature>
<dbReference type="InterPro" id="IPR011993">
    <property type="entry name" value="PH-like_dom_sf"/>
</dbReference>
<evidence type="ECO:0000256" key="1">
    <source>
        <dbReference type="ARBA" id="ARBA00022553"/>
    </source>
</evidence>
<dbReference type="PANTHER" id="PTHR45845">
    <property type="entry name" value="RHO GUANINE NUCLEOTIDE EXCHANGE FACTOR-RELATED"/>
    <property type="match status" value="1"/>
</dbReference>
<organism evidence="8 9">
    <name type="scientific">Drosophila guanche</name>
    <name type="common">Fruit fly</name>
    <dbReference type="NCBI Taxonomy" id="7266"/>
    <lineage>
        <taxon>Eukaryota</taxon>
        <taxon>Metazoa</taxon>
        <taxon>Ecdysozoa</taxon>
        <taxon>Arthropoda</taxon>
        <taxon>Hexapoda</taxon>
        <taxon>Insecta</taxon>
        <taxon>Pterygota</taxon>
        <taxon>Neoptera</taxon>
        <taxon>Endopterygota</taxon>
        <taxon>Diptera</taxon>
        <taxon>Brachycera</taxon>
        <taxon>Muscomorpha</taxon>
        <taxon>Ephydroidea</taxon>
        <taxon>Drosophilidae</taxon>
        <taxon>Drosophila</taxon>
        <taxon>Sophophora</taxon>
    </lineage>
</organism>
<dbReference type="SUPFAM" id="SSF50729">
    <property type="entry name" value="PH domain-like"/>
    <property type="match status" value="1"/>
</dbReference>
<dbReference type="CDD" id="cd00160">
    <property type="entry name" value="RhoGEF"/>
    <property type="match status" value="1"/>
</dbReference>
<feature type="compositionally biased region" description="Low complexity" evidence="4">
    <location>
        <begin position="547"/>
        <end position="567"/>
    </location>
</feature>
<keyword evidence="9" id="KW-1185">Reference proteome</keyword>
<dbReference type="FunFam" id="1.20.900.10:FF:000028">
    <property type="entry name" value="Puratrophin-1-like, isoform D"/>
    <property type="match status" value="1"/>
</dbReference>
<feature type="region of interest" description="Disordered" evidence="4">
    <location>
        <begin position="1213"/>
        <end position="1248"/>
    </location>
</feature>
<feature type="region of interest" description="Disordered" evidence="4">
    <location>
        <begin position="1261"/>
        <end position="1296"/>
    </location>
</feature>
<accession>A0A3B0J5G3</accession>
<dbReference type="OMA" id="SMPLFCL"/>